<evidence type="ECO:0000256" key="3">
    <source>
        <dbReference type="ARBA" id="ARBA00023274"/>
    </source>
</evidence>
<dbReference type="InterPro" id="IPR003256">
    <property type="entry name" value="Ribosomal_uL24"/>
</dbReference>
<name>A0A1F6MHL6_9BACT</name>
<evidence type="ECO:0000313" key="8">
    <source>
        <dbReference type="EMBL" id="OGH71134.1"/>
    </source>
</evidence>
<sequence>MKIKTGDKVKVLSGKDRGKTGKVIQVLVNKRNMRTFAVVEGVNVLKKHVRTKQRGQKGQIIELSAPIDISNVMLIDPKSGKPTRVGFAFEGKEKKRVAKKSGEYID</sequence>
<dbReference type="Gene3D" id="2.30.30.30">
    <property type="match status" value="1"/>
</dbReference>
<dbReference type="PANTHER" id="PTHR12903">
    <property type="entry name" value="MITOCHONDRIAL RIBOSOMAL PROTEIN L24"/>
    <property type="match status" value="1"/>
</dbReference>
<dbReference type="InterPro" id="IPR005825">
    <property type="entry name" value="Ribosomal_uL24_CS"/>
</dbReference>
<dbReference type="GO" id="GO:0019843">
    <property type="term" value="F:rRNA binding"/>
    <property type="evidence" value="ECO:0007669"/>
    <property type="project" value="UniProtKB-UniRule"/>
</dbReference>
<comment type="function">
    <text evidence="5">One of the proteins that surrounds the polypeptide exit tunnel on the outside of the subunit.</text>
</comment>
<comment type="function">
    <text evidence="5">One of two assembly initiator proteins, it binds directly to the 5'-end of the 23S rRNA, where it nucleates assembly of the 50S subunit.</text>
</comment>
<dbReference type="GO" id="GO:0006412">
    <property type="term" value="P:translation"/>
    <property type="evidence" value="ECO:0007669"/>
    <property type="project" value="UniProtKB-UniRule"/>
</dbReference>
<dbReference type="SUPFAM" id="SSF50104">
    <property type="entry name" value="Translation proteins SH3-like domain"/>
    <property type="match status" value="1"/>
</dbReference>
<reference evidence="8 9" key="1">
    <citation type="journal article" date="2016" name="Nat. Commun.">
        <title>Thousands of microbial genomes shed light on interconnected biogeochemical processes in an aquifer system.</title>
        <authorList>
            <person name="Anantharaman K."/>
            <person name="Brown C.T."/>
            <person name="Hug L.A."/>
            <person name="Sharon I."/>
            <person name="Castelle C.J."/>
            <person name="Probst A.J."/>
            <person name="Thomas B.C."/>
            <person name="Singh A."/>
            <person name="Wilkins M.J."/>
            <person name="Karaoz U."/>
            <person name="Brodie E.L."/>
            <person name="Williams K.H."/>
            <person name="Hubbard S.S."/>
            <person name="Banfield J.F."/>
        </authorList>
    </citation>
    <scope>NUCLEOTIDE SEQUENCE [LARGE SCALE GENOMIC DNA]</scope>
</reference>
<dbReference type="Pfam" id="PF00467">
    <property type="entry name" value="KOW"/>
    <property type="match status" value="1"/>
</dbReference>
<evidence type="ECO:0000256" key="4">
    <source>
        <dbReference type="ARBA" id="ARBA00035206"/>
    </source>
</evidence>
<dbReference type="InterPro" id="IPR057264">
    <property type="entry name" value="Ribosomal_uL24_C"/>
</dbReference>
<comment type="caution">
    <text evidence="8">The sequence shown here is derived from an EMBL/GenBank/DDBJ whole genome shotgun (WGS) entry which is preliminary data.</text>
</comment>
<keyword evidence="5" id="KW-0694">RNA-binding</keyword>
<evidence type="ECO:0000256" key="1">
    <source>
        <dbReference type="ARBA" id="ARBA00010618"/>
    </source>
</evidence>
<evidence type="ECO:0000313" key="9">
    <source>
        <dbReference type="Proteomes" id="UP000177457"/>
    </source>
</evidence>
<dbReference type="HAMAP" id="MF_01326_B">
    <property type="entry name" value="Ribosomal_uL24_B"/>
    <property type="match status" value="1"/>
</dbReference>
<organism evidence="8 9">
    <name type="scientific">Candidatus Magasanikbacteria bacterium RIFCSPHIGHO2_02_FULL_51_14</name>
    <dbReference type="NCBI Taxonomy" id="1798683"/>
    <lineage>
        <taxon>Bacteria</taxon>
        <taxon>Candidatus Magasanikiibacteriota</taxon>
    </lineage>
</organism>
<dbReference type="InterPro" id="IPR005824">
    <property type="entry name" value="KOW"/>
</dbReference>
<evidence type="ECO:0000256" key="2">
    <source>
        <dbReference type="ARBA" id="ARBA00022980"/>
    </source>
</evidence>
<dbReference type="Pfam" id="PF17136">
    <property type="entry name" value="ribosomal_L24"/>
    <property type="match status" value="1"/>
</dbReference>
<evidence type="ECO:0000256" key="5">
    <source>
        <dbReference type="HAMAP-Rule" id="MF_01326"/>
    </source>
</evidence>
<feature type="domain" description="KOW" evidence="7">
    <location>
        <begin position="2"/>
        <end position="29"/>
    </location>
</feature>
<dbReference type="GO" id="GO:0005840">
    <property type="term" value="C:ribosome"/>
    <property type="evidence" value="ECO:0007669"/>
    <property type="project" value="UniProtKB-KW"/>
</dbReference>
<proteinExistence type="inferred from homology"/>
<dbReference type="STRING" id="1798683.A3C90_01435"/>
<dbReference type="GO" id="GO:0003735">
    <property type="term" value="F:structural constituent of ribosome"/>
    <property type="evidence" value="ECO:0007669"/>
    <property type="project" value="InterPro"/>
</dbReference>
<dbReference type="InterPro" id="IPR008991">
    <property type="entry name" value="Translation_prot_SH3-like_sf"/>
</dbReference>
<dbReference type="SMART" id="SM00739">
    <property type="entry name" value="KOW"/>
    <property type="match status" value="1"/>
</dbReference>
<evidence type="ECO:0000256" key="6">
    <source>
        <dbReference type="RuleBase" id="RU003477"/>
    </source>
</evidence>
<keyword evidence="2 5" id="KW-0689">Ribosomal protein</keyword>
<keyword evidence="3 5" id="KW-0687">Ribonucleoprotein</keyword>
<dbReference type="AlphaFoldDB" id="A0A1F6MHL6"/>
<dbReference type="Proteomes" id="UP000177457">
    <property type="component" value="Unassembled WGS sequence"/>
</dbReference>
<dbReference type="NCBIfam" id="TIGR01079">
    <property type="entry name" value="rplX_bact"/>
    <property type="match status" value="1"/>
</dbReference>
<dbReference type="CDD" id="cd06089">
    <property type="entry name" value="KOW_RPL26"/>
    <property type="match status" value="1"/>
</dbReference>
<gene>
    <name evidence="5" type="primary">rplX</name>
    <name evidence="8" type="ORF">A3C90_01435</name>
</gene>
<dbReference type="InterPro" id="IPR041988">
    <property type="entry name" value="Ribosomal_uL24_KOW"/>
</dbReference>
<comment type="subunit">
    <text evidence="5">Part of the 50S ribosomal subunit.</text>
</comment>
<protein>
    <recommendedName>
        <fullName evidence="4 5">Large ribosomal subunit protein uL24</fullName>
    </recommendedName>
</protein>
<comment type="similarity">
    <text evidence="1 5 6">Belongs to the universal ribosomal protein uL24 family.</text>
</comment>
<keyword evidence="5" id="KW-0699">rRNA-binding</keyword>
<evidence type="ECO:0000259" key="7">
    <source>
        <dbReference type="SMART" id="SM00739"/>
    </source>
</evidence>
<accession>A0A1F6MHL6</accession>
<dbReference type="EMBL" id="MFQE01000032">
    <property type="protein sequence ID" value="OGH71134.1"/>
    <property type="molecule type" value="Genomic_DNA"/>
</dbReference>
<dbReference type="InterPro" id="IPR014722">
    <property type="entry name" value="Rib_uL2_dom2"/>
</dbReference>
<dbReference type="PROSITE" id="PS01108">
    <property type="entry name" value="RIBOSOMAL_L24"/>
    <property type="match status" value="1"/>
</dbReference>
<dbReference type="GO" id="GO:1990904">
    <property type="term" value="C:ribonucleoprotein complex"/>
    <property type="evidence" value="ECO:0007669"/>
    <property type="project" value="UniProtKB-KW"/>
</dbReference>